<feature type="region of interest" description="Disordered" evidence="1">
    <location>
        <begin position="88"/>
        <end position="151"/>
    </location>
</feature>
<feature type="compositionally biased region" description="Basic and acidic residues" evidence="1">
    <location>
        <begin position="15"/>
        <end position="55"/>
    </location>
</feature>
<dbReference type="PRINTS" id="PR00038">
    <property type="entry name" value="HTHLUXR"/>
</dbReference>
<proteinExistence type="predicted"/>
<sequence length="289" mass="31766">MKGTPPRPSRQPGAADRERHDHREHRRPQCDRDALPEQDPALRDAGAGEHHRGEVGRQQQRAEQAHAGHAVAGERALELLAAGRGALPRLPAGDRRADARAEQHEQRHAEEVARGGRHGGDHRVDPADDADRRGPFALDERHGSGERHHERLDEVGDLRRVSATRVIVVTRHARPGVLRRALAVGVSGFLPESRRVEDVAEVIRQVAAGRRYVDPEIAADALATTRSPLTDRELDVLSAGSRGETTGEIGRALHLSAGTVRNHVSSILRKLDVDTRQRAVIEARENGWI</sequence>
<gene>
    <name evidence="3" type="ORF">C1I64_16565</name>
</gene>
<dbReference type="InterPro" id="IPR011006">
    <property type="entry name" value="CheY-like_superfamily"/>
</dbReference>
<dbReference type="InterPro" id="IPR000792">
    <property type="entry name" value="Tscrpt_reg_LuxR_C"/>
</dbReference>
<dbReference type="GO" id="GO:0003677">
    <property type="term" value="F:DNA binding"/>
    <property type="evidence" value="ECO:0007669"/>
    <property type="project" value="InterPro"/>
</dbReference>
<dbReference type="Proteomes" id="UP000285317">
    <property type="component" value="Chromosome"/>
</dbReference>
<evidence type="ECO:0000313" key="3">
    <source>
        <dbReference type="EMBL" id="AZZ53489.1"/>
    </source>
</evidence>
<dbReference type="SUPFAM" id="SSF52172">
    <property type="entry name" value="CheY-like"/>
    <property type="match status" value="1"/>
</dbReference>
<feature type="domain" description="HTH luxR-type" evidence="2">
    <location>
        <begin position="222"/>
        <end position="287"/>
    </location>
</feature>
<evidence type="ECO:0000259" key="2">
    <source>
        <dbReference type="PROSITE" id="PS50043"/>
    </source>
</evidence>
<dbReference type="CDD" id="cd06170">
    <property type="entry name" value="LuxR_C_like"/>
    <property type="match status" value="1"/>
</dbReference>
<protein>
    <recommendedName>
        <fullName evidence="2">HTH luxR-type domain-containing protein</fullName>
    </recommendedName>
</protein>
<reference evidence="3 4" key="1">
    <citation type="submission" date="2018-03" db="EMBL/GenBank/DDBJ databases">
        <title>Bacteriophage NCPPB3778 and a type I-E CRISPR drive the evolution of the US Biological Select Agent, Rathayibacter toxicus.</title>
        <authorList>
            <person name="Davis E.W.II."/>
            <person name="Tabima J.F."/>
            <person name="Weisberg A.J."/>
            <person name="Dantas Lopes L."/>
            <person name="Wiseman M.S."/>
            <person name="Wiseman M.S."/>
            <person name="Pupko T."/>
            <person name="Belcher M.S."/>
            <person name="Sechler A.J."/>
            <person name="Tancos M.A."/>
            <person name="Schroeder B.K."/>
            <person name="Murray T.D."/>
            <person name="Luster D.G."/>
            <person name="Schneider W.L."/>
            <person name="Rogers E."/>
            <person name="Andreote F.D."/>
            <person name="Grunwald N.J."/>
            <person name="Putnam M.L."/>
            <person name="Chang J.H."/>
        </authorList>
    </citation>
    <scope>NUCLEOTIDE SEQUENCE [LARGE SCALE GENOMIC DNA]</scope>
    <source>
        <strain evidence="3 4">DSM 15932</strain>
    </source>
</reference>
<name>A0A3Q9UZI0_9MICO</name>
<dbReference type="InterPro" id="IPR016032">
    <property type="entry name" value="Sig_transdc_resp-reg_C-effctor"/>
</dbReference>
<dbReference type="PANTHER" id="PTHR45566">
    <property type="entry name" value="HTH-TYPE TRANSCRIPTIONAL REGULATOR YHJB-RELATED"/>
    <property type="match status" value="1"/>
</dbReference>
<dbReference type="GO" id="GO:0006355">
    <property type="term" value="P:regulation of DNA-templated transcription"/>
    <property type="evidence" value="ECO:0007669"/>
    <property type="project" value="InterPro"/>
</dbReference>
<dbReference type="Pfam" id="PF00196">
    <property type="entry name" value="GerE"/>
    <property type="match status" value="1"/>
</dbReference>
<dbReference type="KEGG" id="rfs:C1I64_16565"/>
<dbReference type="AlphaFoldDB" id="A0A3Q9UZI0"/>
<dbReference type="InterPro" id="IPR051015">
    <property type="entry name" value="EvgA-like"/>
</dbReference>
<dbReference type="SUPFAM" id="SSF46894">
    <property type="entry name" value="C-terminal effector domain of the bipartite response regulators"/>
    <property type="match status" value="1"/>
</dbReference>
<dbReference type="PROSITE" id="PS50043">
    <property type="entry name" value="HTH_LUXR_2"/>
    <property type="match status" value="1"/>
</dbReference>
<dbReference type="PANTHER" id="PTHR45566:SF2">
    <property type="entry name" value="NARL SUBFAMILY"/>
    <property type="match status" value="1"/>
</dbReference>
<accession>A0A3Q9UZI0</accession>
<dbReference type="SMART" id="SM00421">
    <property type="entry name" value="HTH_LUXR"/>
    <property type="match status" value="1"/>
</dbReference>
<dbReference type="EMBL" id="CP028137">
    <property type="protein sequence ID" value="AZZ53489.1"/>
    <property type="molecule type" value="Genomic_DNA"/>
</dbReference>
<evidence type="ECO:0000256" key="1">
    <source>
        <dbReference type="SAM" id="MobiDB-lite"/>
    </source>
</evidence>
<evidence type="ECO:0000313" key="4">
    <source>
        <dbReference type="Proteomes" id="UP000285317"/>
    </source>
</evidence>
<dbReference type="Gene3D" id="3.40.50.2300">
    <property type="match status" value="1"/>
</dbReference>
<feature type="region of interest" description="Disordered" evidence="1">
    <location>
        <begin position="1"/>
        <end position="70"/>
    </location>
</feature>
<feature type="compositionally biased region" description="Basic and acidic residues" evidence="1">
    <location>
        <begin position="92"/>
        <end position="151"/>
    </location>
</feature>
<dbReference type="PROSITE" id="PS00622">
    <property type="entry name" value="HTH_LUXR_1"/>
    <property type="match status" value="1"/>
</dbReference>
<organism evidence="3 4">
    <name type="scientific">Rathayibacter festucae DSM 15932</name>
    <dbReference type="NCBI Taxonomy" id="1328866"/>
    <lineage>
        <taxon>Bacteria</taxon>
        <taxon>Bacillati</taxon>
        <taxon>Actinomycetota</taxon>
        <taxon>Actinomycetes</taxon>
        <taxon>Micrococcales</taxon>
        <taxon>Microbacteriaceae</taxon>
        <taxon>Rathayibacter</taxon>
    </lineage>
</organism>